<evidence type="ECO:0000259" key="1">
    <source>
        <dbReference type="Pfam" id="PF13443"/>
    </source>
</evidence>
<dbReference type="Gene3D" id="1.10.260.40">
    <property type="entry name" value="lambda repressor-like DNA-binding domains"/>
    <property type="match status" value="1"/>
</dbReference>
<dbReference type="EMBL" id="CADCTQ010000334">
    <property type="protein sequence ID" value="CAA9284336.1"/>
    <property type="molecule type" value="Genomic_DNA"/>
</dbReference>
<dbReference type="Pfam" id="PF13443">
    <property type="entry name" value="HTH_26"/>
    <property type="match status" value="1"/>
</dbReference>
<sequence length="73" mass="8058">MATKLGEYLERKMINKAELGRKAGLTRQRVSELSTRTDVRMRLEEGYAIAKALGISVDELCRELGMGETAGGK</sequence>
<dbReference type="SUPFAM" id="SSF47413">
    <property type="entry name" value="lambda repressor-like DNA-binding domains"/>
    <property type="match status" value="1"/>
</dbReference>
<accession>A0A6J4JPV2</accession>
<proteinExistence type="predicted"/>
<reference evidence="2" key="1">
    <citation type="submission" date="2020-02" db="EMBL/GenBank/DDBJ databases">
        <authorList>
            <person name="Meier V. D."/>
        </authorList>
    </citation>
    <scope>NUCLEOTIDE SEQUENCE</scope>
    <source>
        <strain evidence="2">AVDCRST_MAG56</strain>
    </source>
</reference>
<dbReference type="AlphaFoldDB" id="A0A6J4JPV2"/>
<name>A0A6J4JPV2_9SPHI</name>
<gene>
    <name evidence="2" type="ORF">AVDCRST_MAG56-3987</name>
</gene>
<feature type="domain" description="HTH cro/C1-type" evidence="1">
    <location>
        <begin position="4"/>
        <end position="61"/>
    </location>
</feature>
<dbReference type="InterPro" id="IPR010982">
    <property type="entry name" value="Lambda_DNA-bd_dom_sf"/>
</dbReference>
<evidence type="ECO:0000313" key="2">
    <source>
        <dbReference type="EMBL" id="CAA9284336.1"/>
    </source>
</evidence>
<organism evidence="2">
    <name type="scientific">uncultured Cytophagales bacterium</name>
    <dbReference type="NCBI Taxonomy" id="158755"/>
    <lineage>
        <taxon>Bacteria</taxon>
        <taxon>Pseudomonadati</taxon>
        <taxon>Bacteroidota</taxon>
        <taxon>Sphingobacteriia</taxon>
        <taxon>Sphingobacteriales</taxon>
        <taxon>environmental samples</taxon>
    </lineage>
</organism>
<protein>
    <recommendedName>
        <fullName evidence="1">HTH cro/C1-type domain-containing protein</fullName>
    </recommendedName>
</protein>
<dbReference type="GO" id="GO:0003677">
    <property type="term" value="F:DNA binding"/>
    <property type="evidence" value="ECO:0007669"/>
    <property type="project" value="InterPro"/>
</dbReference>
<dbReference type="InterPro" id="IPR001387">
    <property type="entry name" value="Cro/C1-type_HTH"/>
</dbReference>